<reference evidence="3 4" key="2">
    <citation type="journal article" date="2011" name="J. Bacteriol.">
        <title>Complete genome sequence of the anaerobic, halophilic alkalithermophile Natranaerobius thermophilus JW/NM-WN-LF.</title>
        <authorList>
            <person name="Zhao B."/>
            <person name="Mesbah N.M."/>
            <person name="Dalin E."/>
            <person name="Goodwin L."/>
            <person name="Nolan M."/>
            <person name="Pitluck S."/>
            <person name="Chertkov O."/>
            <person name="Brettin T.S."/>
            <person name="Han J."/>
            <person name="Larimer F.W."/>
            <person name="Land M.L."/>
            <person name="Hauser L."/>
            <person name="Kyrpides N."/>
            <person name="Wiegel J."/>
        </authorList>
    </citation>
    <scope>NUCLEOTIDE SEQUENCE [LARGE SCALE GENOMIC DNA]</scope>
    <source>
        <strain evidence="4">ATCC BAA-1301 / DSM 18059 / JW/NM-WN-LF</strain>
    </source>
</reference>
<gene>
    <name evidence="3" type="ordered locus">Nther_0733</name>
</gene>
<dbReference type="Pfam" id="PF00080">
    <property type="entry name" value="Sod_Cu"/>
    <property type="match status" value="1"/>
</dbReference>
<reference evidence="3 4" key="1">
    <citation type="submission" date="2008-04" db="EMBL/GenBank/DDBJ databases">
        <title>Complete sequence of chromosome of Natranaerobius thermophilus JW/NM-WN-LF.</title>
        <authorList>
            <consortium name="US DOE Joint Genome Institute"/>
            <person name="Copeland A."/>
            <person name="Lucas S."/>
            <person name="Lapidus A."/>
            <person name="Glavina del Rio T."/>
            <person name="Dalin E."/>
            <person name="Tice H."/>
            <person name="Bruce D."/>
            <person name="Goodwin L."/>
            <person name="Pitluck S."/>
            <person name="Chertkov O."/>
            <person name="Brettin T."/>
            <person name="Detter J.C."/>
            <person name="Han C."/>
            <person name="Kuske C.R."/>
            <person name="Schmutz J."/>
            <person name="Larimer F."/>
            <person name="Land M."/>
            <person name="Hauser L."/>
            <person name="Kyrpides N."/>
            <person name="Lykidis A."/>
            <person name="Mesbah N.M."/>
            <person name="Wiegel J."/>
        </authorList>
    </citation>
    <scope>NUCLEOTIDE SEQUENCE [LARGE SCALE GENOMIC DNA]</scope>
    <source>
        <strain evidence="4">ATCC BAA-1301 / DSM 18059 / JW/NM-WN-LF</strain>
    </source>
</reference>
<protein>
    <submittedName>
        <fullName evidence="3">Superoxide dismutase copper/zinc binding</fullName>
    </submittedName>
</protein>
<dbReference type="FunCoup" id="B2A7C9">
    <property type="interactions" value="117"/>
</dbReference>
<dbReference type="Gene3D" id="2.60.40.200">
    <property type="entry name" value="Superoxide dismutase, copper/zinc binding domain"/>
    <property type="match status" value="1"/>
</dbReference>
<evidence type="ECO:0000313" key="3">
    <source>
        <dbReference type="EMBL" id="ACB84323.1"/>
    </source>
</evidence>
<evidence type="ECO:0000259" key="2">
    <source>
        <dbReference type="Pfam" id="PF00080"/>
    </source>
</evidence>
<comment type="similarity">
    <text evidence="1">Belongs to the Cu-Zn superoxide dismutase family.</text>
</comment>
<dbReference type="PANTHER" id="PTHR10003">
    <property type="entry name" value="SUPEROXIDE DISMUTASE CU-ZN -RELATED"/>
    <property type="match status" value="1"/>
</dbReference>
<dbReference type="KEGG" id="nth:Nther_0733"/>
<dbReference type="Proteomes" id="UP000001683">
    <property type="component" value="Chromosome"/>
</dbReference>
<dbReference type="GO" id="GO:0005507">
    <property type="term" value="F:copper ion binding"/>
    <property type="evidence" value="ECO:0007669"/>
    <property type="project" value="InterPro"/>
</dbReference>
<dbReference type="InterPro" id="IPR001424">
    <property type="entry name" value="SOD_Cu_Zn_dom"/>
</dbReference>
<dbReference type="SUPFAM" id="SSF49329">
    <property type="entry name" value="Cu,Zn superoxide dismutase-like"/>
    <property type="match status" value="1"/>
</dbReference>
<dbReference type="InterPro" id="IPR024134">
    <property type="entry name" value="SOD_Cu/Zn_/chaperone"/>
</dbReference>
<dbReference type="eggNOG" id="COG2032">
    <property type="taxonomic scope" value="Bacteria"/>
</dbReference>
<dbReference type="OrthoDB" id="9792957at2"/>
<dbReference type="EMBL" id="CP001034">
    <property type="protein sequence ID" value="ACB84323.1"/>
    <property type="molecule type" value="Genomic_DNA"/>
</dbReference>
<evidence type="ECO:0000256" key="1">
    <source>
        <dbReference type="ARBA" id="ARBA00010457"/>
    </source>
</evidence>
<evidence type="ECO:0000313" key="4">
    <source>
        <dbReference type="Proteomes" id="UP000001683"/>
    </source>
</evidence>
<keyword evidence="4" id="KW-1185">Reference proteome</keyword>
<dbReference type="InterPro" id="IPR036423">
    <property type="entry name" value="SOD-like_Cu/Zn_dom_sf"/>
</dbReference>
<accession>B2A7C9</accession>
<dbReference type="InParanoid" id="B2A7C9"/>
<dbReference type="RefSeq" id="WP_012447207.1">
    <property type="nucleotide sequence ID" value="NC_010718.1"/>
</dbReference>
<sequence>MYDTRNIIKVAMARIKGGSLAPDLKGIVTFDSVKNGTVICADIEGLPSFQRESHQPPIGPHGFHLHEIGTCKEGNPEDPFQAAGGHWDPDNQPHGNHAGDFPVLFSHNGIARTCFFTSRFHVQDIIDKAVIIHESPDDFRTNPTGKSGRRLACGVVKYEYIDIKDHPMYKLRALN</sequence>
<dbReference type="HOGENOM" id="CLU_056632_8_2_9"/>
<feature type="domain" description="Superoxide dismutase copper/zinc binding" evidence="2">
    <location>
        <begin position="25"/>
        <end position="156"/>
    </location>
</feature>
<name>B2A7C9_NATTJ</name>
<dbReference type="GO" id="GO:0006801">
    <property type="term" value="P:superoxide metabolic process"/>
    <property type="evidence" value="ECO:0007669"/>
    <property type="project" value="InterPro"/>
</dbReference>
<dbReference type="STRING" id="457570.Nther_0733"/>
<dbReference type="AlphaFoldDB" id="B2A7C9"/>
<proteinExistence type="inferred from homology"/>
<organism evidence="3 4">
    <name type="scientific">Natranaerobius thermophilus (strain ATCC BAA-1301 / DSM 18059 / JW/NM-WN-LF)</name>
    <dbReference type="NCBI Taxonomy" id="457570"/>
    <lineage>
        <taxon>Bacteria</taxon>
        <taxon>Bacillati</taxon>
        <taxon>Bacillota</taxon>
        <taxon>Clostridia</taxon>
        <taxon>Natranaerobiales</taxon>
        <taxon>Natranaerobiaceae</taxon>
        <taxon>Natranaerobius</taxon>
    </lineage>
</organism>